<organism evidence="1 2">
    <name type="scientific">Tannerella forsythia (strain ATCC 43037 / JCM 10827 / CCUG 21028 A / KCTC 5666 / FDC 338)</name>
    <name type="common">Bacteroides forsythus</name>
    <dbReference type="NCBI Taxonomy" id="203275"/>
    <lineage>
        <taxon>Bacteria</taxon>
        <taxon>Pseudomonadati</taxon>
        <taxon>Bacteroidota</taxon>
        <taxon>Bacteroidia</taxon>
        <taxon>Bacteroidales</taxon>
        <taxon>Tannerellaceae</taxon>
        <taxon>Tannerella</taxon>
    </lineage>
</organism>
<sequence>MAQKQSQQEYPCFFHPILFYLVSKRRDCTNPRFVKPLPNHSENKGRLFIEKINHSYPD</sequence>
<gene>
    <name evidence="1" type="ordered locus">BFO_1305</name>
</gene>
<keyword evidence="2" id="KW-1185">Reference proteome</keyword>
<name>G8UJT6_TANFA</name>
<evidence type="ECO:0000313" key="2">
    <source>
        <dbReference type="Proteomes" id="UP000005436"/>
    </source>
</evidence>
<dbReference type="AlphaFoldDB" id="G8UJT6"/>
<dbReference type="STRING" id="203275.BFO_1305"/>
<dbReference type="Proteomes" id="UP000005436">
    <property type="component" value="Chromosome"/>
</dbReference>
<dbReference type="EMBL" id="CP003191">
    <property type="protein sequence ID" value="AEW20360.1"/>
    <property type="molecule type" value="Genomic_DNA"/>
</dbReference>
<proteinExistence type="predicted"/>
<evidence type="ECO:0000313" key="1">
    <source>
        <dbReference type="EMBL" id="AEW20360.1"/>
    </source>
</evidence>
<accession>G8UJT6</accession>
<dbReference type="PATRIC" id="fig|203275.8.peg.1171"/>
<reference evidence="2" key="1">
    <citation type="submission" date="2011-12" db="EMBL/GenBank/DDBJ databases">
        <title>Complete sequence of Tannerella forsythia ATCC 43037.</title>
        <authorList>
            <person name="Dewhirst F."/>
            <person name="Tanner A."/>
            <person name="Izard J."/>
            <person name="Brinkac L."/>
            <person name="Durkin A.S."/>
            <person name="Hostetler J."/>
            <person name="Shetty J."/>
            <person name="Torralba M."/>
            <person name="Gill S."/>
            <person name="Nelson K."/>
        </authorList>
    </citation>
    <scope>NUCLEOTIDE SEQUENCE [LARGE SCALE GENOMIC DNA]</scope>
    <source>
        <strain evidence="2">ATCC 43037 / JCM 10827 / CCUG 33226 / KCTC 5666 / FDC 338</strain>
    </source>
</reference>
<dbReference type="HOGENOM" id="CLU_2977727_0_0_10"/>
<dbReference type="KEGG" id="tfo:BFO_1305"/>
<protein>
    <submittedName>
        <fullName evidence="1">Uncharacterized protein</fullName>
    </submittedName>
</protein>